<dbReference type="EC" id="1.11.1.24" evidence="3"/>
<keyword evidence="16" id="KW-1185">Reference proteome</keyword>
<comment type="caution">
    <text evidence="15">The sequence shown here is derived from an EMBL/GenBank/DDBJ whole genome shotgun (WGS) entry which is preliminary data.</text>
</comment>
<evidence type="ECO:0000256" key="13">
    <source>
        <dbReference type="PIRSR" id="PIRSR000239-1"/>
    </source>
</evidence>
<evidence type="ECO:0000256" key="8">
    <source>
        <dbReference type="ARBA" id="ARBA00023284"/>
    </source>
</evidence>
<evidence type="ECO:0000256" key="5">
    <source>
        <dbReference type="ARBA" id="ARBA00022862"/>
    </source>
</evidence>
<organism evidence="15 16">
    <name type="scientific">Lysinibacillus alkalisoli</name>
    <dbReference type="NCBI Taxonomy" id="1911548"/>
    <lineage>
        <taxon>Bacteria</taxon>
        <taxon>Bacillati</taxon>
        <taxon>Bacillota</taxon>
        <taxon>Bacilli</taxon>
        <taxon>Bacillales</taxon>
        <taxon>Bacillaceae</taxon>
        <taxon>Lysinibacillus</taxon>
    </lineage>
</organism>
<reference evidence="15" key="2">
    <citation type="submission" date="2020-09" db="EMBL/GenBank/DDBJ databases">
        <authorList>
            <person name="Sun Q."/>
            <person name="Zhou Y."/>
        </authorList>
    </citation>
    <scope>NUCLEOTIDE SEQUENCE</scope>
    <source>
        <strain evidence="15">CGMCC 1.15760</strain>
    </source>
</reference>
<keyword evidence="7" id="KW-1015">Disulfide bond</keyword>
<evidence type="ECO:0000259" key="14">
    <source>
        <dbReference type="PROSITE" id="PS51352"/>
    </source>
</evidence>
<dbReference type="InterPro" id="IPR024706">
    <property type="entry name" value="Peroxiredoxin_AhpC-typ"/>
</dbReference>
<evidence type="ECO:0000256" key="11">
    <source>
        <dbReference type="ARBA" id="ARBA00041373"/>
    </source>
</evidence>
<dbReference type="PANTHER" id="PTHR42801">
    <property type="entry name" value="THIOREDOXIN-DEPENDENT PEROXIDE REDUCTASE"/>
    <property type="match status" value="1"/>
</dbReference>
<dbReference type="PIRSF" id="PIRSF000239">
    <property type="entry name" value="AHPC"/>
    <property type="match status" value="1"/>
</dbReference>
<evidence type="ECO:0000256" key="7">
    <source>
        <dbReference type="ARBA" id="ARBA00023157"/>
    </source>
</evidence>
<dbReference type="GO" id="GO:0034599">
    <property type="term" value="P:cellular response to oxidative stress"/>
    <property type="evidence" value="ECO:0007669"/>
    <property type="project" value="TreeGrafter"/>
</dbReference>
<dbReference type="FunFam" id="3.40.30.10:FF:000007">
    <property type="entry name" value="Thioredoxin-dependent thiol peroxidase"/>
    <property type="match status" value="1"/>
</dbReference>
<keyword evidence="8" id="KW-0676">Redox-active center</keyword>
<dbReference type="GO" id="GO:0005737">
    <property type="term" value="C:cytoplasm"/>
    <property type="evidence" value="ECO:0007669"/>
    <property type="project" value="TreeGrafter"/>
</dbReference>
<evidence type="ECO:0000256" key="3">
    <source>
        <dbReference type="ARBA" id="ARBA00013017"/>
    </source>
</evidence>
<dbReference type="RefSeq" id="WP_188615767.1">
    <property type="nucleotide sequence ID" value="NZ_BMJT01000012.1"/>
</dbReference>
<keyword evidence="5" id="KW-0049">Antioxidant</keyword>
<dbReference type="NCBIfam" id="NF006960">
    <property type="entry name" value="PRK09437.1"/>
    <property type="match status" value="1"/>
</dbReference>
<evidence type="ECO:0000256" key="10">
    <source>
        <dbReference type="ARBA" id="ARBA00038489"/>
    </source>
</evidence>
<accession>A0A917G9Q4</accession>
<gene>
    <name evidence="15" type="ORF">GCM10007425_28800</name>
</gene>
<reference evidence="15" key="1">
    <citation type="journal article" date="2014" name="Int. J. Syst. Evol. Microbiol.">
        <title>Complete genome sequence of Corynebacterium casei LMG S-19264T (=DSM 44701T), isolated from a smear-ripened cheese.</title>
        <authorList>
            <consortium name="US DOE Joint Genome Institute (JGI-PGF)"/>
            <person name="Walter F."/>
            <person name="Albersmeier A."/>
            <person name="Kalinowski J."/>
            <person name="Ruckert C."/>
        </authorList>
    </citation>
    <scope>NUCLEOTIDE SEQUENCE</scope>
    <source>
        <strain evidence="15">CGMCC 1.15760</strain>
    </source>
</reference>
<comment type="catalytic activity">
    <reaction evidence="12">
        <text>a hydroperoxide + [thioredoxin]-dithiol = an alcohol + [thioredoxin]-disulfide + H2O</text>
        <dbReference type="Rhea" id="RHEA:62620"/>
        <dbReference type="Rhea" id="RHEA-COMP:10698"/>
        <dbReference type="Rhea" id="RHEA-COMP:10700"/>
        <dbReference type="ChEBI" id="CHEBI:15377"/>
        <dbReference type="ChEBI" id="CHEBI:29950"/>
        <dbReference type="ChEBI" id="CHEBI:30879"/>
        <dbReference type="ChEBI" id="CHEBI:35924"/>
        <dbReference type="ChEBI" id="CHEBI:50058"/>
        <dbReference type="EC" id="1.11.1.24"/>
    </reaction>
</comment>
<evidence type="ECO:0000256" key="1">
    <source>
        <dbReference type="ARBA" id="ARBA00003330"/>
    </source>
</evidence>
<dbReference type="CDD" id="cd03017">
    <property type="entry name" value="PRX_BCP"/>
    <property type="match status" value="1"/>
</dbReference>
<keyword evidence="4" id="KW-0575">Peroxidase</keyword>
<dbReference type="EMBL" id="BMJT01000012">
    <property type="protein sequence ID" value="GGG32392.1"/>
    <property type="molecule type" value="Genomic_DNA"/>
</dbReference>
<evidence type="ECO:0000256" key="9">
    <source>
        <dbReference type="ARBA" id="ARBA00032824"/>
    </source>
</evidence>
<dbReference type="GO" id="GO:0008379">
    <property type="term" value="F:thioredoxin peroxidase activity"/>
    <property type="evidence" value="ECO:0007669"/>
    <property type="project" value="TreeGrafter"/>
</dbReference>
<dbReference type="SUPFAM" id="SSF52833">
    <property type="entry name" value="Thioredoxin-like"/>
    <property type="match status" value="1"/>
</dbReference>
<dbReference type="InterPro" id="IPR000866">
    <property type="entry name" value="AhpC/TSA"/>
</dbReference>
<proteinExistence type="inferred from homology"/>
<protein>
    <recommendedName>
        <fullName evidence="3">thioredoxin-dependent peroxiredoxin</fullName>
        <ecNumber evidence="3">1.11.1.24</ecNumber>
    </recommendedName>
    <alternativeName>
        <fullName evidence="11">Bacterioferritin comigratory protein</fullName>
    </alternativeName>
    <alternativeName>
        <fullName evidence="9">Thioredoxin peroxidase</fullName>
    </alternativeName>
</protein>
<comment type="similarity">
    <text evidence="10">Belongs to the peroxiredoxin family. BCP/PrxQ subfamily.</text>
</comment>
<dbReference type="Pfam" id="PF00578">
    <property type="entry name" value="AhpC-TSA"/>
    <property type="match status" value="1"/>
</dbReference>
<evidence type="ECO:0000256" key="12">
    <source>
        <dbReference type="ARBA" id="ARBA00049091"/>
    </source>
</evidence>
<feature type="domain" description="Thioredoxin" evidence="14">
    <location>
        <begin position="2"/>
        <end position="155"/>
    </location>
</feature>
<dbReference type="Proteomes" id="UP000616608">
    <property type="component" value="Unassembled WGS sequence"/>
</dbReference>
<comment type="subunit">
    <text evidence="2">Monomer.</text>
</comment>
<dbReference type="Gene3D" id="3.40.30.10">
    <property type="entry name" value="Glutaredoxin"/>
    <property type="match status" value="1"/>
</dbReference>
<name>A0A917G9Q4_9BACI</name>
<comment type="function">
    <text evidence="1">Thiol-specific peroxidase that catalyzes the reduction of hydrogen peroxide and organic hydroperoxides to water and alcohols, respectively. Plays a role in cell protection against oxidative stress by detoxifying peroxides and as sensor of hydrogen peroxide-mediated signaling events.</text>
</comment>
<dbReference type="PANTHER" id="PTHR42801:SF4">
    <property type="entry name" value="AHPC_TSA FAMILY PROTEIN"/>
    <property type="match status" value="1"/>
</dbReference>
<dbReference type="AlphaFoldDB" id="A0A917G9Q4"/>
<dbReference type="InterPro" id="IPR036249">
    <property type="entry name" value="Thioredoxin-like_sf"/>
</dbReference>
<dbReference type="PROSITE" id="PS51352">
    <property type="entry name" value="THIOREDOXIN_2"/>
    <property type="match status" value="1"/>
</dbReference>
<evidence type="ECO:0000256" key="2">
    <source>
        <dbReference type="ARBA" id="ARBA00011245"/>
    </source>
</evidence>
<evidence type="ECO:0000313" key="15">
    <source>
        <dbReference type="EMBL" id="GGG32392.1"/>
    </source>
</evidence>
<sequence length="155" mass="17670">MIKENQVAPNFTLCDQEGNKVRLSDFKGQNVVLYFYPKDMTPGCTTQACNFRDDFSEYEQLDAVILGVSADDEERHQKFIAKHDLPFSLLVDDEHTVSELYGVWVLKKMFGKEFYGIQRATFLIDKEGNVAKVWSKVKVKEHSAEVKEALGALKA</sequence>
<dbReference type="GO" id="GO:0045454">
    <property type="term" value="P:cell redox homeostasis"/>
    <property type="evidence" value="ECO:0007669"/>
    <property type="project" value="TreeGrafter"/>
</dbReference>
<feature type="active site" description="Cysteine sulfenic acid (-SOH) intermediate; for peroxidase activity" evidence="13">
    <location>
        <position position="44"/>
    </location>
</feature>
<dbReference type="InterPro" id="IPR050924">
    <property type="entry name" value="Peroxiredoxin_BCP/PrxQ"/>
</dbReference>
<dbReference type="InterPro" id="IPR013766">
    <property type="entry name" value="Thioredoxin_domain"/>
</dbReference>
<evidence type="ECO:0000256" key="6">
    <source>
        <dbReference type="ARBA" id="ARBA00023002"/>
    </source>
</evidence>
<keyword evidence="6" id="KW-0560">Oxidoreductase</keyword>
<evidence type="ECO:0000256" key="4">
    <source>
        <dbReference type="ARBA" id="ARBA00022559"/>
    </source>
</evidence>
<evidence type="ECO:0000313" key="16">
    <source>
        <dbReference type="Proteomes" id="UP000616608"/>
    </source>
</evidence>